<evidence type="ECO:0000256" key="6">
    <source>
        <dbReference type="ARBA" id="ARBA00023295"/>
    </source>
</evidence>
<sequence length="496" mass="52995">MEMGRKNLKCLTTIAFICVFVWSFSLHNCHARKTVGYRHWQVHRHHQGSGRSLRLTGSGHVGSEDVVGTSLASKGRATNGGSGNFNVLDFGAKGDGETDDTKAFQSAWESACNVEGSVVEVPSGSNFLVGPISFSGPNCQPNIMFQYFSHTDMQLDGKIIAPTSPSAWGSGILQWIEFTKLKGITVKGTGTIDGQGSVWWNDSPTNNPTDENLLPDHMFNLMQQDKESSGGKLPSTKPTALRFYGSDEVTVSGITIQNSQKAHLKFDSCTAVQVSSLTISSPGDSPNTDGIHLQNSQNVIISNSNLACGDDCISIQTGSSGVYIHNVNCGPGHGISIGGLGRDETKACVSNITVRDVKLQNTMNGVRIKTWQGGSGSVQGILFSNIQVTDVRIPIMIDQYYCDGGRCHNGSSAVAISGVNYVNIRGTYTSTPVRFACSDSLPCTGVTLDTIQLEGSDGSNEPFCWKAYGELKTSTVPPVDCLQSGNPFKAQAHDSC</sequence>
<dbReference type="EnsemblPlants" id="MELO3C009970.2.1">
    <property type="protein sequence ID" value="MELO3C009970.2.1"/>
    <property type="gene ID" value="MELO3C009970.2"/>
</dbReference>
<evidence type="ECO:0000256" key="4">
    <source>
        <dbReference type="ARBA" id="ARBA00022525"/>
    </source>
</evidence>
<dbReference type="Gene3D" id="2.160.20.10">
    <property type="entry name" value="Single-stranded right-handed beta-helix, Pectin lyase-like"/>
    <property type="match status" value="1"/>
</dbReference>
<dbReference type="GO" id="GO:0005975">
    <property type="term" value="P:carbohydrate metabolic process"/>
    <property type="evidence" value="ECO:0007669"/>
    <property type="project" value="InterPro"/>
</dbReference>
<protein>
    <recommendedName>
        <fullName evidence="10">Polygalacturonase</fullName>
    </recommendedName>
</protein>
<evidence type="ECO:0000256" key="1">
    <source>
        <dbReference type="ARBA" id="ARBA00004191"/>
    </source>
</evidence>
<keyword evidence="3" id="KW-0134">Cell wall</keyword>
<dbReference type="Pfam" id="PF00295">
    <property type="entry name" value="Glyco_hydro_28"/>
    <property type="match status" value="1"/>
</dbReference>
<dbReference type="InterPro" id="IPR012334">
    <property type="entry name" value="Pectin_lyas_fold"/>
</dbReference>
<dbReference type="InterPro" id="IPR006626">
    <property type="entry name" value="PbH1"/>
</dbReference>
<evidence type="ECO:0000313" key="9">
    <source>
        <dbReference type="EnsemblPlants" id="MELO3C009970.2.1"/>
    </source>
</evidence>
<dbReference type="GO" id="GO:0009505">
    <property type="term" value="C:plant-type cell wall"/>
    <property type="evidence" value="ECO:0007669"/>
    <property type="project" value="EnsemblPlants"/>
</dbReference>
<dbReference type="InterPro" id="IPR011050">
    <property type="entry name" value="Pectin_lyase_fold/virulence"/>
</dbReference>
<evidence type="ECO:0000256" key="8">
    <source>
        <dbReference type="RuleBase" id="RU361169"/>
    </source>
</evidence>
<dbReference type="SMART" id="SM00710">
    <property type="entry name" value="PbH1"/>
    <property type="match status" value="5"/>
</dbReference>
<keyword evidence="4" id="KW-0964">Secreted</keyword>
<dbReference type="PANTHER" id="PTHR31375">
    <property type="match status" value="1"/>
</dbReference>
<keyword evidence="7" id="KW-0961">Cell wall biogenesis/degradation</keyword>
<evidence type="ECO:0000256" key="5">
    <source>
        <dbReference type="ARBA" id="ARBA00022801"/>
    </source>
</evidence>
<dbReference type="GO" id="GO:0004650">
    <property type="term" value="F:polygalacturonase activity"/>
    <property type="evidence" value="ECO:0007669"/>
    <property type="project" value="EnsemblPlants"/>
</dbReference>
<dbReference type="SUPFAM" id="SSF51126">
    <property type="entry name" value="Pectin lyase-like"/>
    <property type="match status" value="1"/>
</dbReference>
<proteinExistence type="inferred from homology"/>
<dbReference type="InterPro" id="IPR000743">
    <property type="entry name" value="Glyco_hydro_28"/>
</dbReference>
<dbReference type="AlphaFoldDB" id="A0A9I9CXS5"/>
<evidence type="ECO:0000256" key="2">
    <source>
        <dbReference type="ARBA" id="ARBA00008834"/>
    </source>
</evidence>
<evidence type="ECO:0000256" key="7">
    <source>
        <dbReference type="ARBA" id="ARBA00023316"/>
    </source>
</evidence>
<accession>A0A9I9CXS5</accession>
<comment type="subcellular location">
    <subcellularLocation>
        <location evidence="1">Secreted</location>
        <location evidence="1">Cell wall</location>
    </subcellularLocation>
</comment>
<reference evidence="9" key="1">
    <citation type="submission" date="2023-03" db="UniProtKB">
        <authorList>
            <consortium name="EnsemblPlants"/>
        </authorList>
    </citation>
    <scope>IDENTIFICATION</scope>
</reference>
<organism evidence="9">
    <name type="scientific">Cucumis melo</name>
    <name type="common">Muskmelon</name>
    <dbReference type="NCBI Taxonomy" id="3656"/>
    <lineage>
        <taxon>Eukaryota</taxon>
        <taxon>Viridiplantae</taxon>
        <taxon>Streptophyta</taxon>
        <taxon>Embryophyta</taxon>
        <taxon>Tracheophyta</taxon>
        <taxon>Spermatophyta</taxon>
        <taxon>Magnoliopsida</taxon>
        <taxon>eudicotyledons</taxon>
        <taxon>Gunneridae</taxon>
        <taxon>Pentapetalae</taxon>
        <taxon>rosids</taxon>
        <taxon>fabids</taxon>
        <taxon>Cucurbitales</taxon>
        <taxon>Cucurbitaceae</taxon>
        <taxon>Benincaseae</taxon>
        <taxon>Cucumis</taxon>
    </lineage>
</organism>
<keyword evidence="5 8" id="KW-0378">Hydrolase</keyword>
<dbReference type="Gramene" id="MELO3C009970.2.1">
    <property type="protein sequence ID" value="MELO3C009970.2.1"/>
    <property type="gene ID" value="MELO3C009970.2"/>
</dbReference>
<evidence type="ECO:0000256" key="3">
    <source>
        <dbReference type="ARBA" id="ARBA00022512"/>
    </source>
</evidence>
<evidence type="ECO:0008006" key="10">
    <source>
        <dbReference type="Google" id="ProtNLM"/>
    </source>
</evidence>
<keyword evidence="6 8" id="KW-0326">Glycosidase</keyword>
<comment type="similarity">
    <text evidence="2 8">Belongs to the glycosyl hydrolase 28 family.</text>
</comment>
<name>A0A9I9CXS5_CUCME</name>
<dbReference type="GO" id="GO:0009827">
    <property type="term" value="P:plant-type cell wall modification"/>
    <property type="evidence" value="ECO:0007669"/>
    <property type="project" value="EnsemblPlants"/>
</dbReference>
<dbReference type="FunFam" id="2.160.20.10:FF:000019">
    <property type="entry name" value="polygalacturonase At1g48100"/>
    <property type="match status" value="1"/>
</dbReference>